<dbReference type="EMBL" id="LAJX01000024">
    <property type="protein sequence ID" value="KJV07667.1"/>
    <property type="molecule type" value="Genomic_DNA"/>
</dbReference>
<comment type="caution">
    <text evidence="2">The sequence shown here is derived from an EMBL/GenBank/DDBJ whole genome shotgun (WGS) entry which is preliminary data.</text>
</comment>
<name>A0A0F3ILY0_9GAMM</name>
<dbReference type="AlphaFoldDB" id="A0A0F3ILY0"/>
<organism evidence="2 3">
    <name type="scientific">Methylocucumis oryzae</name>
    <dbReference type="NCBI Taxonomy" id="1632867"/>
    <lineage>
        <taxon>Bacteria</taxon>
        <taxon>Pseudomonadati</taxon>
        <taxon>Pseudomonadota</taxon>
        <taxon>Gammaproteobacteria</taxon>
        <taxon>Methylococcales</taxon>
        <taxon>Methylococcaceae</taxon>
        <taxon>Methylocucumis</taxon>
    </lineage>
</organism>
<feature type="region of interest" description="Disordered" evidence="1">
    <location>
        <begin position="193"/>
        <end position="219"/>
    </location>
</feature>
<evidence type="ECO:0000313" key="3">
    <source>
        <dbReference type="Proteomes" id="UP000033684"/>
    </source>
</evidence>
<evidence type="ECO:0000256" key="1">
    <source>
        <dbReference type="SAM" id="MobiDB-lite"/>
    </source>
</evidence>
<keyword evidence="3" id="KW-1185">Reference proteome</keyword>
<dbReference type="Proteomes" id="UP000033684">
    <property type="component" value="Unassembled WGS sequence"/>
</dbReference>
<accession>A0A0F3ILY0</accession>
<dbReference type="Gene3D" id="3.30.70.60">
    <property type="match status" value="1"/>
</dbReference>
<dbReference type="RefSeq" id="WP_045778142.1">
    <property type="nucleotide sequence ID" value="NZ_LAJX01000024.1"/>
</dbReference>
<feature type="compositionally biased region" description="Polar residues" evidence="1">
    <location>
        <begin position="193"/>
        <end position="209"/>
    </location>
</feature>
<evidence type="ECO:0000313" key="2">
    <source>
        <dbReference type="EMBL" id="KJV07667.1"/>
    </source>
</evidence>
<protein>
    <recommendedName>
        <fullName evidence="4">Pilus assembly protein PilO</fullName>
    </recommendedName>
</protein>
<reference evidence="2 3" key="2">
    <citation type="journal article" date="2016" name="Microb. Ecol.">
        <title>Genome Characteristics of a Novel Type I Methanotroph (Sn10-6) Isolated from a Flooded Indian Rice Field.</title>
        <authorList>
            <person name="Rahalkar M.C."/>
            <person name="Pandit P.S."/>
            <person name="Dhakephalkar P.K."/>
            <person name="Pore S."/>
            <person name="Arora P."/>
            <person name="Kapse N."/>
        </authorList>
    </citation>
    <scope>NUCLEOTIDE SEQUENCE [LARGE SCALE GENOMIC DNA]</scope>
    <source>
        <strain evidence="2 3">Sn10-6</strain>
    </source>
</reference>
<evidence type="ECO:0008006" key="4">
    <source>
        <dbReference type="Google" id="ProtNLM"/>
    </source>
</evidence>
<gene>
    <name evidence="2" type="ORF">VZ94_03230</name>
</gene>
<dbReference type="InterPro" id="IPR014717">
    <property type="entry name" value="Transl_elong_EF1B/ribsomal_bS6"/>
</dbReference>
<proteinExistence type="predicted"/>
<reference evidence="3" key="1">
    <citation type="submission" date="2015-03" db="EMBL/GenBank/DDBJ databases">
        <title>Draft genome sequence of a novel methanotroph (Sn10-6) isolated from flooded ricefield rhizosphere in India.</title>
        <authorList>
            <person name="Pandit P.S."/>
            <person name="Pore S.D."/>
            <person name="Arora P."/>
            <person name="Kapse N.G."/>
            <person name="Dhakephalkar P.K."/>
            <person name="Rahalkar M.C."/>
        </authorList>
    </citation>
    <scope>NUCLEOTIDE SEQUENCE [LARGE SCALE GENOMIC DNA]</scope>
    <source>
        <strain evidence="3">Sn10-6</strain>
    </source>
</reference>
<sequence length="219" mass="24883">MIKQRAEQLKNQLKTIEGSDSPIVRWGVLLSVYLIVQQWLIDPYFEWRDETLQQLEANQHQIDSLTALKNSEEKWRNALTKSEQAMTATGQAFITASSYALAQQTMYNQVQELITRFQLKIDSQRLQEAKPAPFGEQIDLQLNLSGHLFDIISFLDALSSAEQVYRFEQLYISVNGEQASLRMTLSGFRLQTPESQPTQASAPTINVPTTEAVADTELK</sequence>